<dbReference type="InterPro" id="IPR014881">
    <property type="entry name" value="NOB1_Zn-bd"/>
</dbReference>
<feature type="region of interest" description="Disordered" evidence="9">
    <location>
        <begin position="195"/>
        <end position="251"/>
    </location>
</feature>
<sequence>MAEVIDPLVARPSDSSSATPAVKAASIDPLSKPVHSIILDSSPLLFNTPTLSTLLSQCHVLVTTQSVISEIRDLDARSRIDNLYLPFLQIKSPKPESIRFVKEFARKTGDGAVLSGTDNEILALAYDLECERNGGDWRLRRVPGQKMVNGSKPFALTERSKEAGSGSDTTTQGHNFQDVTEELQGVKLQEVIEEPLQSSKEREASLSTNEALQDAEEDSTSSESDSGGWITPSNIKKHQAKDSSSLPSSRKAETKTLQVATITADFAMQNVLLQMNLNLLSPKTCKRISQLRQTILRCHGCFTTTKEMDKQFCPRCGKPTLTRVSCTTNDKGEVKLHLKANMQWNNRGNVFSIPKPVSGRSNRKWAGPKDGGGKSGWGRELVLAEDQKEYVRAIAGGGRQNHSEKDLMNEDYLPSILSGERNGGGRRIRIGGGRNINARKR</sequence>
<evidence type="ECO:0000256" key="6">
    <source>
        <dbReference type="ARBA" id="ARBA00023242"/>
    </source>
</evidence>
<feature type="binding site" evidence="8">
    <location>
        <position position="301"/>
    </location>
    <ligand>
        <name>Zn(2+)</name>
        <dbReference type="ChEBI" id="CHEBI:29105"/>
    </ligand>
</feature>
<protein>
    <recommendedName>
        <fullName evidence="7">20S-pre-rRNA D-site endonuclease NOB1</fullName>
    </recommendedName>
</protein>
<feature type="region of interest" description="Disordered" evidence="9">
    <location>
        <begin position="349"/>
        <end position="377"/>
    </location>
</feature>
<evidence type="ECO:0000256" key="1">
    <source>
        <dbReference type="ARBA" id="ARBA00005858"/>
    </source>
</evidence>
<dbReference type="InterPro" id="IPR039907">
    <property type="entry name" value="NOB1"/>
</dbReference>
<dbReference type="InterPro" id="IPR036283">
    <property type="entry name" value="NOB1_Zf-like_sf"/>
</dbReference>
<accession>U1GMR4</accession>
<feature type="domain" description="Ribonuclease PIN" evidence="11">
    <location>
        <begin position="37"/>
        <end position="128"/>
    </location>
</feature>
<keyword evidence="3 7" id="KW-0479">Metal-binding</keyword>
<dbReference type="InterPro" id="IPR017117">
    <property type="entry name" value="Nob1_euk"/>
</dbReference>
<keyword evidence="2" id="KW-0540">Nuclease</keyword>
<dbReference type="AlphaFoldDB" id="U1GMR4"/>
<dbReference type="Gene3D" id="3.40.50.1010">
    <property type="entry name" value="5'-nuclease"/>
    <property type="match status" value="1"/>
</dbReference>
<evidence type="ECO:0000256" key="4">
    <source>
        <dbReference type="ARBA" id="ARBA00022801"/>
    </source>
</evidence>
<dbReference type="Pfam" id="PF08772">
    <property type="entry name" value="Zn_ribbon_NOB1"/>
    <property type="match status" value="1"/>
</dbReference>
<dbReference type="RefSeq" id="XP_007801155.1">
    <property type="nucleotide sequence ID" value="XM_007802964.1"/>
</dbReference>
<feature type="compositionally biased region" description="Polar residues" evidence="9">
    <location>
        <begin position="166"/>
        <end position="176"/>
    </location>
</feature>
<evidence type="ECO:0000259" key="11">
    <source>
        <dbReference type="Pfam" id="PF17146"/>
    </source>
</evidence>
<dbReference type="CDD" id="cd09876">
    <property type="entry name" value="PIN_Nob1-like"/>
    <property type="match status" value="1"/>
</dbReference>
<dbReference type="OrthoDB" id="446759at2759"/>
<comment type="similarity">
    <text evidence="1 7">Belongs to the NOB1 family.</text>
</comment>
<evidence type="ECO:0000259" key="10">
    <source>
        <dbReference type="Pfam" id="PF08772"/>
    </source>
</evidence>
<comment type="function">
    <text evidence="7">Required for the synthesis of 40S ribosome subunits. Has a role in processing 20S pre-rRNA into the mature 18S rRNA, where it is required for cleavage at the 3' end of the mature 18S rRNA (D-site). Accompanies the 20S pre-rRNA from the nucleus to the cytoplasm.</text>
</comment>
<dbReference type="GO" id="GO:0030490">
    <property type="term" value="P:maturation of SSU-rRNA"/>
    <property type="evidence" value="ECO:0007669"/>
    <property type="project" value="TreeGrafter"/>
</dbReference>
<dbReference type="GO" id="GO:0016787">
    <property type="term" value="F:hydrolase activity"/>
    <property type="evidence" value="ECO:0007669"/>
    <property type="project" value="UniProtKB-KW"/>
</dbReference>
<dbReference type="GO" id="GO:0046872">
    <property type="term" value="F:metal ion binding"/>
    <property type="evidence" value="ECO:0007669"/>
    <property type="project" value="UniProtKB-UniRule"/>
</dbReference>
<feature type="region of interest" description="Disordered" evidence="9">
    <location>
        <begin position="1"/>
        <end position="21"/>
    </location>
</feature>
<dbReference type="Proteomes" id="UP000019373">
    <property type="component" value="Unassembled WGS sequence"/>
</dbReference>
<dbReference type="GO" id="GO:0005737">
    <property type="term" value="C:cytoplasm"/>
    <property type="evidence" value="ECO:0007669"/>
    <property type="project" value="UniProtKB-ARBA"/>
</dbReference>
<keyword evidence="6 7" id="KW-0539">Nucleus</keyword>
<evidence type="ECO:0000256" key="2">
    <source>
        <dbReference type="ARBA" id="ARBA00022722"/>
    </source>
</evidence>
<dbReference type="GeneID" id="19238070"/>
<evidence type="ECO:0000256" key="8">
    <source>
        <dbReference type="PIRSR" id="PIRSR037125-1"/>
    </source>
</evidence>
<dbReference type="PANTHER" id="PTHR12814:SF2">
    <property type="entry name" value="RNA-BINDING PROTEIN NOB1"/>
    <property type="match status" value="1"/>
</dbReference>
<keyword evidence="5 7" id="KW-0862">Zinc</keyword>
<feature type="binding site" evidence="8">
    <location>
        <position position="313"/>
    </location>
    <ligand>
        <name>Zn(2+)</name>
        <dbReference type="ChEBI" id="CHEBI:29105"/>
    </ligand>
</feature>
<dbReference type="SUPFAM" id="SSF144206">
    <property type="entry name" value="NOB1 zinc finger-like"/>
    <property type="match status" value="1"/>
</dbReference>
<feature type="region of interest" description="Disordered" evidence="9">
    <location>
        <begin position="415"/>
        <end position="441"/>
    </location>
</feature>
<dbReference type="HOGENOM" id="CLU_024666_2_0_1"/>
<dbReference type="InterPro" id="IPR033411">
    <property type="entry name" value="Ribonuclease_PIN"/>
</dbReference>
<proteinExistence type="inferred from homology"/>
<dbReference type="EMBL" id="KE720972">
    <property type="protein sequence ID" value="ERF73181.1"/>
    <property type="molecule type" value="Genomic_DNA"/>
</dbReference>
<dbReference type="GO" id="GO:0004521">
    <property type="term" value="F:RNA endonuclease activity"/>
    <property type="evidence" value="ECO:0007669"/>
    <property type="project" value="UniProtKB-UniRule"/>
</dbReference>
<feature type="domain" description="Nin one binding (NOB1) Zn-ribbon-like" evidence="10">
    <location>
        <begin position="288"/>
        <end position="359"/>
    </location>
</feature>
<dbReference type="Gene3D" id="6.20.210.10">
    <property type="entry name" value="Nin one binding (NOB1), Zn-ribbon-like"/>
    <property type="match status" value="1"/>
</dbReference>
<feature type="binding site" evidence="8">
    <location>
        <position position="298"/>
    </location>
    <ligand>
        <name>Zn(2+)</name>
        <dbReference type="ChEBI" id="CHEBI:29105"/>
    </ligand>
</feature>
<comment type="subcellular location">
    <subcellularLocation>
        <location evidence="7">Nucleus</location>
        <location evidence="7">Nucleolus</location>
    </subcellularLocation>
</comment>
<name>U1GMR4_ENDPU</name>
<organism evidence="12 13">
    <name type="scientific">Endocarpon pusillum (strain Z07020 / HMAS-L-300199)</name>
    <name type="common">Lichen-forming fungus</name>
    <dbReference type="NCBI Taxonomy" id="1263415"/>
    <lineage>
        <taxon>Eukaryota</taxon>
        <taxon>Fungi</taxon>
        <taxon>Dikarya</taxon>
        <taxon>Ascomycota</taxon>
        <taxon>Pezizomycotina</taxon>
        <taxon>Eurotiomycetes</taxon>
        <taxon>Chaetothyriomycetidae</taxon>
        <taxon>Verrucariales</taxon>
        <taxon>Verrucariaceae</taxon>
        <taxon>Endocarpon</taxon>
    </lineage>
</organism>
<reference evidence="13" key="1">
    <citation type="journal article" date="2014" name="BMC Genomics">
        <title>Genome characteristics reveal the impact of lichenization on lichen-forming fungus Endocarpon pusillum Hedwig (Verrucariales, Ascomycota).</title>
        <authorList>
            <person name="Wang Y.-Y."/>
            <person name="Liu B."/>
            <person name="Zhang X.-Y."/>
            <person name="Zhou Q.-M."/>
            <person name="Zhang T."/>
            <person name="Li H."/>
            <person name="Yu Y.-F."/>
            <person name="Zhang X.-L."/>
            <person name="Hao X.-Y."/>
            <person name="Wang M."/>
            <person name="Wang L."/>
            <person name="Wei J.-C."/>
        </authorList>
    </citation>
    <scope>NUCLEOTIDE SEQUENCE [LARGE SCALE GENOMIC DNA]</scope>
    <source>
        <strain evidence="13">Z07020 / HMAS-L-300199</strain>
    </source>
</reference>
<dbReference type="GO" id="GO:0005730">
    <property type="term" value="C:nucleolus"/>
    <property type="evidence" value="ECO:0007669"/>
    <property type="project" value="UniProtKB-SubCell"/>
</dbReference>
<dbReference type="GO" id="GO:0030688">
    <property type="term" value="C:preribosome, small subunit precursor"/>
    <property type="evidence" value="ECO:0007669"/>
    <property type="project" value="TreeGrafter"/>
</dbReference>
<feature type="binding site" evidence="8">
    <location>
        <position position="316"/>
    </location>
    <ligand>
        <name>Zn(2+)</name>
        <dbReference type="ChEBI" id="CHEBI:29105"/>
    </ligand>
</feature>
<evidence type="ECO:0000313" key="12">
    <source>
        <dbReference type="EMBL" id="ERF73181.1"/>
    </source>
</evidence>
<evidence type="ECO:0000256" key="3">
    <source>
        <dbReference type="ARBA" id="ARBA00022723"/>
    </source>
</evidence>
<evidence type="ECO:0000313" key="13">
    <source>
        <dbReference type="Proteomes" id="UP000019373"/>
    </source>
</evidence>
<dbReference type="Pfam" id="PF17146">
    <property type="entry name" value="PIN_6"/>
    <property type="match status" value="1"/>
</dbReference>
<evidence type="ECO:0000256" key="9">
    <source>
        <dbReference type="SAM" id="MobiDB-lite"/>
    </source>
</evidence>
<feature type="region of interest" description="Disordered" evidence="9">
    <location>
        <begin position="148"/>
        <end position="176"/>
    </location>
</feature>
<keyword evidence="13" id="KW-1185">Reference proteome</keyword>
<dbReference type="PANTHER" id="PTHR12814">
    <property type="entry name" value="RNA-BINDING PROTEIN NOB1"/>
    <property type="match status" value="1"/>
</dbReference>
<dbReference type="eggNOG" id="KOG2463">
    <property type="taxonomic scope" value="Eukaryota"/>
</dbReference>
<gene>
    <name evidence="12" type="ORF">EPUS_03022</name>
</gene>
<dbReference type="OMA" id="GYELECE"/>
<dbReference type="PIRSF" id="PIRSF037125">
    <property type="entry name" value="D-site_20S_pre-rRNA_nuclease"/>
    <property type="match status" value="1"/>
</dbReference>
<dbReference type="FunFam" id="3.40.50.1010:FF:000020">
    <property type="entry name" value="20S-pre-rRNA D-site endonuclease NOB1"/>
    <property type="match status" value="1"/>
</dbReference>
<evidence type="ECO:0000256" key="7">
    <source>
        <dbReference type="PIRNR" id="PIRNR037125"/>
    </source>
</evidence>
<evidence type="ECO:0000256" key="5">
    <source>
        <dbReference type="ARBA" id="ARBA00022833"/>
    </source>
</evidence>
<keyword evidence="4" id="KW-0378">Hydrolase</keyword>